<organism evidence="3 4">
    <name type="scientific">Rhodococcus artemisiae</name>
    <dbReference type="NCBI Taxonomy" id="714159"/>
    <lineage>
        <taxon>Bacteria</taxon>
        <taxon>Bacillati</taxon>
        <taxon>Actinomycetota</taxon>
        <taxon>Actinomycetes</taxon>
        <taxon>Mycobacteriales</taxon>
        <taxon>Nocardiaceae</taxon>
        <taxon>Rhodococcus</taxon>
    </lineage>
</organism>
<gene>
    <name evidence="3" type="ORF">Q7514_19590</name>
</gene>
<evidence type="ECO:0000259" key="2">
    <source>
        <dbReference type="Pfam" id="PF22551"/>
    </source>
</evidence>
<evidence type="ECO:0000313" key="3">
    <source>
        <dbReference type="EMBL" id="MEE2059726.1"/>
    </source>
</evidence>
<dbReference type="Pfam" id="PF22551">
    <property type="entry name" value="TY-Chap1"/>
    <property type="match status" value="1"/>
</dbReference>
<name>A0ABU7LDU1_9NOCA</name>
<dbReference type="InterPro" id="IPR054343">
    <property type="entry name" value="TY-Chap_M"/>
</dbReference>
<dbReference type="Gene3D" id="3.30.1460.10">
    <property type="match status" value="1"/>
</dbReference>
<keyword evidence="4" id="KW-1185">Reference proteome</keyword>
<dbReference type="Proteomes" id="UP001336020">
    <property type="component" value="Unassembled WGS sequence"/>
</dbReference>
<protein>
    <recommendedName>
        <fullName evidence="2">TY-Chap central domain-containing protein</fullName>
    </recommendedName>
</protein>
<feature type="domain" description="TY-Chap central" evidence="2">
    <location>
        <begin position="110"/>
        <end position="237"/>
    </location>
</feature>
<proteinExistence type="predicted"/>
<feature type="compositionally biased region" description="Basic and acidic residues" evidence="1">
    <location>
        <begin position="234"/>
        <end position="248"/>
    </location>
</feature>
<sequence length="257" mass="28410">MARTDRFDGILERGWNRFRTRLAGRIAALGSGERIELAAETAGDHTTLVTIVALDARSIEVEMTGSAPRISPARQADEIAQRIVSALRETYSVLHPTFLRSDEPDTPRTLRSRVGEALRLQFGRPIPTDADGDYVVIVDSQAVFVVVDDSARTIQLWAPLLHGITGRAQAAEELLELNRAWPHIKLLLVEDRLVATIDVMGDPFVPRHLIDLFGALRALLGTVDTGFAQRFDGERYTGEGDAEPKLFDEPTVFDEPS</sequence>
<dbReference type="RefSeq" id="WP_330134940.1">
    <property type="nucleotide sequence ID" value="NZ_JAUTXY010000009.1"/>
</dbReference>
<comment type="caution">
    <text evidence="3">The sequence shown here is derived from an EMBL/GenBank/DDBJ whole genome shotgun (WGS) entry which is preliminary data.</text>
</comment>
<evidence type="ECO:0000256" key="1">
    <source>
        <dbReference type="SAM" id="MobiDB-lite"/>
    </source>
</evidence>
<reference evidence="3 4" key="1">
    <citation type="submission" date="2023-07" db="EMBL/GenBank/DDBJ databases">
        <authorList>
            <person name="Girao M."/>
            <person name="Carvalho M.F."/>
        </authorList>
    </citation>
    <scope>NUCLEOTIDE SEQUENCE [LARGE SCALE GENOMIC DNA]</scope>
    <source>
        <strain evidence="3 4">YIM65754</strain>
    </source>
</reference>
<accession>A0ABU7LDU1</accession>
<evidence type="ECO:0000313" key="4">
    <source>
        <dbReference type="Proteomes" id="UP001336020"/>
    </source>
</evidence>
<dbReference type="EMBL" id="JAUTXY010000009">
    <property type="protein sequence ID" value="MEE2059726.1"/>
    <property type="molecule type" value="Genomic_DNA"/>
</dbReference>
<feature type="region of interest" description="Disordered" evidence="1">
    <location>
        <begin position="234"/>
        <end position="257"/>
    </location>
</feature>